<dbReference type="InterPro" id="IPR001584">
    <property type="entry name" value="Integrase_cat-core"/>
</dbReference>
<dbReference type="InterPro" id="IPR012337">
    <property type="entry name" value="RNaseH-like_sf"/>
</dbReference>
<dbReference type="PANTHER" id="PTHR37984:SF15">
    <property type="entry name" value="INTEGRASE CATALYTIC DOMAIN-CONTAINING PROTEIN"/>
    <property type="match status" value="1"/>
</dbReference>
<evidence type="ECO:0000313" key="3">
    <source>
        <dbReference type="EMBL" id="KAJ1127460.1"/>
    </source>
</evidence>
<organism evidence="3 4">
    <name type="scientific">Pleurodeles waltl</name>
    <name type="common">Iberian ribbed newt</name>
    <dbReference type="NCBI Taxonomy" id="8319"/>
    <lineage>
        <taxon>Eukaryota</taxon>
        <taxon>Metazoa</taxon>
        <taxon>Chordata</taxon>
        <taxon>Craniata</taxon>
        <taxon>Vertebrata</taxon>
        <taxon>Euteleostomi</taxon>
        <taxon>Amphibia</taxon>
        <taxon>Batrachia</taxon>
        <taxon>Caudata</taxon>
        <taxon>Salamandroidea</taxon>
        <taxon>Salamandridae</taxon>
        <taxon>Pleurodelinae</taxon>
        <taxon>Pleurodeles</taxon>
    </lineage>
</organism>
<keyword evidence="4" id="KW-1185">Reference proteome</keyword>
<dbReference type="Proteomes" id="UP001066276">
    <property type="component" value="Chromosome 7"/>
</dbReference>
<sequence length="296" mass="33077">MAEVTTLATISVLREIFTEEGFPEVLITDNGTQLTSREMREYLESCGIRNVRTALYNPCANGTVERANRVIKGGLQLAAINNLDVGHVISELVWAYRTTEHVSTGKIPFEVMRGRKPVSRIKPSWMQEFILRCQCHHGKFVDKFDCKDNSERDDARIKPGDWVKVKSGRVRGGLSKLLGPFRVLEVHKWHVVLSNGQRWNKRRVAKFASDWDDGGNGESCTGYMLMGDGEVGEAQVEKQVLDAGSGDGVSVPDGGATNEHTRNAHARRVSTRPVSLRSTRSTRSRRPPVFLNDFVP</sequence>
<dbReference type="GO" id="GO:0003676">
    <property type="term" value="F:nucleic acid binding"/>
    <property type="evidence" value="ECO:0007669"/>
    <property type="project" value="InterPro"/>
</dbReference>
<evidence type="ECO:0000313" key="4">
    <source>
        <dbReference type="Proteomes" id="UP001066276"/>
    </source>
</evidence>
<dbReference type="PROSITE" id="PS50994">
    <property type="entry name" value="INTEGRASE"/>
    <property type="match status" value="1"/>
</dbReference>
<evidence type="ECO:0000256" key="1">
    <source>
        <dbReference type="SAM" id="MobiDB-lite"/>
    </source>
</evidence>
<dbReference type="Gene3D" id="3.30.420.10">
    <property type="entry name" value="Ribonuclease H-like superfamily/Ribonuclease H"/>
    <property type="match status" value="1"/>
</dbReference>
<feature type="region of interest" description="Disordered" evidence="1">
    <location>
        <begin position="243"/>
        <end position="296"/>
    </location>
</feature>
<gene>
    <name evidence="3" type="ORF">NDU88_005862</name>
</gene>
<dbReference type="InterPro" id="IPR050951">
    <property type="entry name" value="Retrovirus_Pol_polyprotein"/>
</dbReference>
<evidence type="ECO:0000259" key="2">
    <source>
        <dbReference type="PROSITE" id="PS50994"/>
    </source>
</evidence>
<accession>A0AAV7PPR4</accession>
<protein>
    <recommendedName>
        <fullName evidence="2">Integrase catalytic domain-containing protein</fullName>
    </recommendedName>
</protein>
<comment type="caution">
    <text evidence="3">The sequence shown here is derived from an EMBL/GenBank/DDBJ whole genome shotgun (WGS) entry which is preliminary data.</text>
</comment>
<dbReference type="InterPro" id="IPR036397">
    <property type="entry name" value="RNaseH_sf"/>
</dbReference>
<reference evidence="3" key="1">
    <citation type="journal article" date="2022" name="bioRxiv">
        <title>Sequencing and chromosome-scale assembly of the giantPleurodeles waltlgenome.</title>
        <authorList>
            <person name="Brown T."/>
            <person name="Elewa A."/>
            <person name="Iarovenko S."/>
            <person name="Subramanian E."/>
            <person name="Araus A.J."/>
            <person name="Petzold A."/>
            <person name="Susuki M."/>
            <person name="Suzuki K.-i.T."/>
            <person name="Hayashi T."/>
            <person name="Toyoda A."/>
            <person name="Oliveira C."/>
            <person name="Osipova E."/>
            <person name="Leigh N.D."/>
            <person name="Simon A."/>
            <person name="Yun M.H."/>
        </authorList>
    </citation>
    <scope>NUCLEOTIDE SEQUENCE</scope>
    <source>
        <strain evidence="3">20211129_DDA</strain>
        <tissue evidence="3">Liver</tissue>
    </source>
</reference>
<dbReference type="AlphaFoldDB" id="A0AAV7PPR4"/>
<dbReference type="SUPFAM" id="SSF53098">
    <property type="entry name" value="Ribonuclease H-like"/>
    <property type="match status" value="1"/>
</dbReference>
<dbReference type="EMBL" id="JANPWB010000011">
    <property type="protein sequence ID" value="KAJ1127460.1"/>
    <property type="molecule type" value="Genomic_DNA"/>
</dbReference>
<name>A0AAV7PPR4_PLEWA</name>
<dbReference type="PANTHER" id="PTHR37984">
    <property type="entry name" value="PROTEIN CBG26694"/>
    <property type="match status" value="1"/>
</dbReference>
<proteinExistence type="predicted"/>
<feature type="domain" description="Integrase catalytic" evidence="2">
    <location>
        <begin position="1"/>
        <end position="116"/>
    </location>
</feature>
<dbReference type="GO" id="GO:0015074">
    <property type="term" value="P:DNA integration"/>
    <property type="evidence" value="ECO:0007669"/>
    <property type="project" value="InterPro"/>
</dbReference>